<name>A0A6L5WJG0_9BACT</name>
<keyword evidence="1" id="KW-1133">Transmembrane helix</keyword>
<sequence>MEVVITNKDYVNLKKFMILHSKKAKIQKMLSLYGVAFEFIVVGLLIDGLFKTAPACSIASVIMTILWLIFYPKFYKKMCDKHIKAAKDLEEYSILMNFSINDETISFSPDKNPKPSEFFSLNSLNRVVKSSENYFLGFKEGHYMVLPLNDQISTKIENLVQKFNANIEEIEI</sequence>
<evidence type="ECO:0000313" key="3">
    <source>
        <dbReference type="Proteomes" id="UP000476338"/>
    </source>
</evidence>
<dbReference type="RefSeq" id="WP_154570421.1">
    <property type="nucleotide sequence ID" value="NZ_VWSJ01000007.1"/>
</dbReference>
<comment type="caution">
    <text evidence="2">The sequence shown here is derived from an EMBL/GenBank/DDBJ whole genome shotgun (WGS) entry which is preliminary data.</text>
</comment>
<evidence type="ECO:0008006" key="4">
    <source>
        <dbReference type="Google" id="ProtNLM"/>
    </source>
</evidence>
<feature type="transmembrane region" description="Helical" evidence="1">
    <location>
        <begin position="52"/>
        <end position="71"/>
    </location>
</feature>
<reference evidence="2 3" key="2">
    <citation type="submission" date="2020-03" db="EMBL/GenBank/DDBJ databases">
        <title>Campylobacter portucalensis sp. nov., a new species of Campylobacter isolated from the reproductive tract of bulls.</title>
        <authorList>
            <person name="Silva M.F."/>
            <person name="Pereira G."/>
            <person name="Carneiro C."/>
            <person name="Hemphill A."/>
            <person name="Mateus L."/>
            <person name="Lopes-Da-Costa L."/>
            <person name="Silva E."/>
        </authorList>
    </citation>
    <scope>NUCLEOTIDE SEQUENCE [LARGE SCALE GENOMIC DNA]</scope>
    <source>
        <strain evidence="2 3">FMV-PI01</strain>
    </source>
</reference>
<reference evidence="2 3" key="1">
    <citation type="submission" date="2019-09" db="EMBL/GenBank/DDBJ databases">
        <authorList>
            <person name="Silva M."/>
            <person name="Pereira G."/>
            <person name="Lopes-Da-Costa L."/>
            <person name="Silva E."/>
        </authorList>
    </citation>
    <scope>NUCLEOTIDE SEQUENCE [LARGE SCALE GENOMIC DNA]</scope>
    <source>
        <strain evidence="2 3">FMV-PI01</strain>
    </source>
</reference>
<proteinExistence type="predicted"/>
<evidence type="ECO:0000313" key="2">
    <source>
        <dbReference type="EMBL" id="MSN96155.1"/>
    </source>
</evidence>
<accession>A0A6L5WJG0</accession>
<keyword evidence="3" id="KW-1185">Reference proteome</keyword>
<organism evidence="2 3">
    <name type="scientific">Campylobacter portucalensis</name>
    <dbReference type="NCBI Taxonomy" id="2608384"/>
    <lineage>
        <taxon>Bacteria</taxon>
        <taxon>Pseudomonadati</taxon>
        <taxon>Campylobacterota</taxon>
        <taxon>Epsilonproteobacteria</taxon>
        <taxon>Campylobacterales</taxon>
        <taxon>Campylobacteraceae</taxon>
        <taxon>Campylobacter</taxon>
    </lineage>
</organism>
<protein>
    <recommendedName>
        <fullName evidence="4">YcxB family protein</fullName>
    </recommendedName>
</protein>
<dbReference type="AlphaFoldDB" id="A0A6L5WJG0"/>
<feature type="transmembrane region" description="Helical" evidence="1">
    <location>
        <begin position="30"/>
        <end position="46"/>
    </location>
</feature>
<dbReference type="Proteomes" id="UP000476338">
    <property type="component" value="Unassembled WGS sequence"/>
</dbReference>
<evidence type="ECO:0000256" key="1">
    <source>
        <dbReference type="SAM" id="Phobius"/>
    </source>
</evidence>
<gene>
    <name evidence="2" type="ORF">F1B92_02915</name>
</gene>
<dbReference type="EMBL" id="VWSJ01000007">
    <property type="protein sequence ID" value="MSN96155.1"/>
    <property type="molecule type" value="Genomic_DNA"/>
</dbReference>
<keyword evidence="1" id="KW-0472">Membrane</keyword>
<keyword evidence="1" id="KW-0812">Transmembrane</keyword>